<name>A0A553IHY5_ACHLA</name>
<dbReference type="SUPFAM" id="SSF82549">
    <property type="entry name" value="DAK1/DegV-like"/>
    <property type="match status" value="1"/>
</dbReference>
<reference evidence="2 3" key="1">
    <citation type="submission" date="2019-07" db="EMBL/GenBank/DDBJ databases">
        <title>Genome sequence of Acholeplasma laidlawii strain with increased resistance to erythromycin.</title>
        <authorList>
            <person name="Medvedeva E.S."/>
            <person name="Baranova N.B."/>
            <person name="Siniagina M.N."/>
            <person name="Mouzykantov A."/>
            <person name="Chernova O.A."/>
            <person name="Chernov V.M."/>
        </authorList>
    </citation>
    <scope>NUCLEOTIDE SEQUENCE [LARGE SCALE GENOMIC DNA]</scope>
    <source>
        <strain evidence="2 3">PG8REry</strain>
    </source>
</reference>
<keyword evidence="1" id="KW-0446">Lipid-binding</keyword>
<proteinExistence type="predicted"/>
<dbReference type="PROSITE" id="PS51482">
    <property type="entry name" value="DEGV"/>
    <property type="match status" value="1"/>
</dbReference>
<dbReference type="InterPro" id="IPR043168">
    <property type="entry name" value="DegV_C"/>
</dbReference>
<dbReference type="InterPro" id="IPR050270">
    <property type="entry name" value="DegV_domain_contain"/>
</dbReference>
<dbReference type="Proteomes" id="UP000315938">
    <property type="component" value="Unassembled WGS sequence"/>
</dbReference>
<dbReference type="NCBIfam" id="TIGR00762">
    <property type="entry name" value="DegV"/>
    <property type="match status" value="1"/>
</dbReference>
<organism evidence="2 3">
    <name type="scientific">Acholeplasma laidlawii</name>
    <dbReference type="NCBI Taxonomy" id="2148"/>
    <lineage>
        <taxon>Bacteria</taxon>
        <taxon>Bacillati</taxon>
        <taxon>Mycoplasmatota</taxon>
        <taxon>Mollicutes</taxon>
        <taxon>Acholeplasmatales</taxon>
        <taxon>Acholeplasmataceae</taxon>
        <taxon>Acholeplasma</taxon>
    </lineage>
</organism>
<gene>
    <name evidence="2" type="ORF">FNV44_01920</name>
</gene>
<dbReference type="GeneID" id="41338897"/>
<dbReference type="PANTHER" id="PTHR33434">
    <property type="entry name" value="DEGV DOMAIN-CONTAINING PROTEIN DR_1986-RELATED"/>
    <property type="match status" value="1"/>
</dbReference>
<comment type="caution">
    <text evidence="2">The sequence shown here is derived from an EMBL/GenBank/DDBJ whole genome shotgun (WGS) entry which is preliminary data.</text>
</comment>
<dbReference type="GO" id="GO:0008289">
    <property type="term" value="F:lipid binding"/>
    <property type="evidence" value="ECO:0007669"/>
    <property type="project" value="UniProtKB-KW"/>
</dbReference>
<dbReference type="Gene3D" id="3.40.50.10170">
    <property type="match status" value="1"/>
</dbReference>
<dbReference type="PANTHER" id="PTHR33434:SF2">
    <property type="entry name" value="FATTY ACID-BINDING PROTEIN TM_1468"/>
    <property type="match status" value="1"/>
</dbReference>
<dbReference type="Gene3D" id="3.30.1180.10">
    <property type="match status" value="1"/>
</dbReference>
<dbReference type="InterPro" id="IPR003797">
    <property type="entry name" value="DegV"/>
</dbReference>
<sequence length="279" mass="31438">MIKIIVDSTCDLSEAFIEKYQIDIVPLQVIINDKNYKDKFEVDINQLYEHIRQKDDIKTSLPSYDDIFPIFEKYAKANQPFIFFSFSKALSGTFNFANLLIKDLKDTYNTQMSVVDFKNGGLASAVMMEEIVAFMETNNNIDDVVKFSEHLVNRMHHAVMLEDLSQLRKGGRISAVKSIISSALSIKPILELVDGHIASYKNAIGSKRALNDLMHYVTSKAPDKETKIGVLYSANEDLLNQMLTRLDKHGYKNIVVGRIASVMTAHIGLDAVSVCFLSN</sequence>
<accession>A0A553IHY5</accession>
<evidence type="ECO:0000313" key="3">
    <source>
        <dbReference type="Proteomes" id="UP000315938"/>
    </source>
</evidence>
<dbReference type="RefSeq" id="WP_012242683.1">
    <property type="nucleotide sequence ID" value="NZ_JACAOE010000001.1"/>
</dbReference>
<dbReference type="OMA" id="MKIAWIT"/>
<dbReference type="Pfam" id="PF02645">
    <property type="entry name" value="DegV"/>
    <property type="match status" value="1"/>
</dbReference>
<dbReference type="EMBL" id="VKID01000001">
    <property type="protein sequence ID" value="TRX99818.1"/>
    <property type="molecule type" value="Genomic_DNA"/>
</dbReference>
<protein>
    <submittedName>
        <fullName evidence="2">DegV family protein</fullName>
    </submittedName>
</protein>
<evidence type="ECO:0000313" key="2">
    <source>
        <dbReference type="EMBL" id="TRX99818.1"/>
    </source>
</evidence>
<dbReference type="AlphaFoldDB" id="A0A553IHY5"/>
<evidence type="ECO:0000256" key="1">
    <source>
        <dbReference type="ARBA" id="ARBA00023121"/>
    </source>
</evidence>